<evidence type="ECO:0000313" key="2">
    <source>
        <dbReference type="EMBL" id="EPR34299.1"/>
    </source>
</evidence>
<dbReference type="Proteomes" id="UP000014977">
    <property type="component" value="Unassembled WGS sequence"/>
</dbReference>
<evidence type="ECO:0000256" key="1">
    <source>
        <dbReference type="SAM" id="MobiDB-lite"/>
    </source>
</evidence>
<gene>
    <name evidence="2" type="ORF">dsmv_3318</name>
</gene>
<sequence>MKTPRYPLSFQKGKYAATDFMAKKEMAMKILMSFMLVLAVLMVPLGLSAQQEKAQPPADPAQVRTPLEHKQGMPKMSEMQMKECDEMMSRMKEMDARLDAKVADMDAAEGDQKVAAMAAVIKEMVSQRKEMQAHMMKMHDMRKGHMMDHMKPEMGNNADKE</sequence>
<proteinExistence type="predicted"/>
<evidence type="ECO:0000313" key="3">
    <source>
        <dbReference type="Proteomes" id="UP000014977"/>
    </source>
</evidence>
<name>S7UKE4_DESML</name>
<dbReference type="OrthoDB" id="10016167at2"/>
<comment type="caution">
    <text evidence="2">The sequence shown here is derived from an EMBL/GenBank/DDBJ whole genome shotgun (WGS) entry which is preliminary data.</text>
</comment>
<keyword evidence="3" id="KW-1185">Reference proteome</keyword>
<dbReference type="STRING" id="897.B2D07_01015"/>
<organism evidence="2 3">
    <name type="scientific">Desulfococcus multivorans DSM 2059</name>
    <dbReference type="NCBI Taxonomy" id="1121405"/>
    <lineage>
        <taxon>Bacteria</taxon>
        <taxon>Pseudomonadati</taxon>
        <taxon>Thermodesulfobacteriota</taxon>
        <taxon>Desulfobacteria</taxon>
        <taxon>Desulfobacterales</taxon>
        <taxon>Desulfococcaceae</taxon>
        <taxon>Desulfococcus</taxon>
    </lineage>
</organism>
<protein>
    <submittedName>
        <fullName evidence="2">Uncharacterized protein</fullName>
    </submittedName>
</protein>
<reference evidence="2 3" key="1">
    <citation type="journal article" date="2013" name="Genome Announc.">
        <title>Draft genome sequences for three mercury-methylating, sulfate-reducing bacteria.</title>
        <authorList>
            <person name="Brown S.D."/>
            <person name="Hurt R.A.Jr."/>
            <person name="Gilmour C.C."/>
            <person name="Elias D.A."/>
        </authorList>
    </citation>
    <scope>NUCLEOTIDE SEQUENCE [LARGE SCALE GENOMIC DNA]</scope>
    <source>
        <strain evidence="2 3">DSM 2059</strain>
    </source>
</reference>
<dbReference type="EMBL" id="ATHJ01000117">
    <property type="protein sequence ID" value="EPR34299.1"/>
    <property type="molecule type" value="Genomic_DNA"/>
</dbReference>
<accession>S7UKE4</accession>
<dbReference type="AlphaFoldDB" id="S7UKE4"/>
<feature type="region of interest" description="Disordered" evidence="1">
    <location>
        <begin position="53"/>
        <end position="74"/>
    </location>
</feature>
<dbReference type="RefSeq" id="WP_020878451.1">
    <property type="nucleotide sequence ID" value="NZ_ATHJ01000117.1"/>
</dbReference>